<dbReference type="PANTHER" id="PTHR44858">
    <property type="entry name" value="TETRATRICOPEPTIDE REPEAT PROTEIN 6"/>
    <property type="match status" value="1"/>
</dbReference>
<dbReference type="GO" id="GO:0006260">
    <property type="term" value="P:DNA replication"/>
    <property type="evidence" value="ECO:0007669"/>
    <property type="project" value="UniProtKB-KW"/>
</dbReference>
<dbReference type="Gene3D" id="1.25.40.10">
    <property type="entry name" value="Tetratricopeptide repeat domain"/>
    <property type="match status" value="1"/>
</dbReference>
<dbReference type="Pfam" id="PF13181">
    <property type="entry name" value="TPR_8"/>
    <property type="match status" value="1"/>
</dbReference>
<feature type="transmembrane region" description="Helical" evidence="6">
    <location>
        <begin position="404"/>
        <end position="425"/>
    </location>
</feature>
<feature type="domain" description="J" evidence="7">
    <location>
        <begin position="2"/>
        <end position="61"/>
    </location>
</feature>
<keyword evidence="2" id="KW-0677">Repeat</keyword>
<proteinExistence type="predicted"/>
<dbReference type="AlphaFoldDB" id="A0A220MGA9"/>
<feature type="repeat" description="TPR" evidence="5">
    <location>
        <begin position="315"/>
        <end position="348"/>
    </location>
</feature>
<evidence type="ECO:0000259" key="7">
    <source>
        <dbReference type="PROSITE" id="PS50076"/>
    </source>
</evidence>
<dbReference type="InterPro" id="IPR011990">
    <property type="entry name" value="TPR-like_helical_dom_sf"/>
</dbReference>
<sequence length="618" mass="72113">MGVWEILGIEPTEDIQSIKKAYSQKLKVHHPEDDPEGYQRLREAYDHAVKAAKKGAIKETGPSFSDENNIHIWPNPANTVELTVETIDRPEEIDPVDEFMEQVEAVYSDFSSRISHEQWSKLLNNDIVWNVRLKEIVEVTLLDFLHEHRFLPKRVWEFIEYCFRWRELATEDPDDRMEHFTEEFYHFYCRQLDEPALRYTFIQHAADLDYDVFLNMRETAYQALKENNLELAGQSLDEAYAMYSDDPDLLRLQGEYFLRMGEKESALAAMEHGIRIYPDDIDWYLIRSRIWYETHQFVEAKVECLYILSRMPANMGTLRLLGKCFTQLGELEKAEENYLKILESSPNDIDAITSLAHIRSEMVERAKRRPFFTRRSVIKRLYKKLGKPNFFGSVKLFWRQLPKVGVVFILSLILFLHVLLSNSFINDTGLTPISYLKNMIHPVELSSTEVLNQLDYSDIAQIKLPSVHFLGITEYQAKAQTGAISTRYNSSFSKQRNWAKSILPTGWFYVAKLDNSSIVLLVSDANQAVQIQKSNFIDSPGTIVKMPQELPDYVWEVLRITDFGLEYKDSQFVVDKLIVVHNVTNEVPVKAVIYSVLLLVLYAFLLRLFVRTYKTVRF</sequence>
<keyword evidence="1" id="KW-0235">DNA replication</keyword>
<keyword evidence="6" id="KW-0812">Transmembrane</keyword>
<dbReference type="PANTHER" id="PTHR44858:SF1">
    <property type="entry name" value="UDP-N-ACETYLGLUCOSAMINE--PEPTIDE N-ACETYLGLUCOSAMINYLTRANSFERASE SPINDLY-RELATED"/>
    <property type="match status" value="1"/>
</dbReference>
<dbReference type="PROSITE" id="PS50005">
    <property type="entry name" value="TPR"/>
    <property type="match status" value="2"/>
</dbReference>
<protein>
    <recommendedName>
        <fullName evidence="7">J domain-containing protein</fullName>
    </recommendedName>
</protein>
<organism evidence="8 9">
    <name type="scientific">Brevibacillus formosus</name>
    <dbReference type="NCBI Taxonomy" id="54913"/>
    <lineage>
        <taxon>Bacteria</taxon>
        <taxon>Bacillati</taxon>
        <taxon>Bacillota</taxon>
        <taxon>Bacilli</taxon>
        <taxon>Bacillales</taxon>
        <taxon>Paenibacillaceae</taxon>
        <taxon>Brevibacillus</taxon>
    </lineage>
</organism>
<dbReference type="InterPro" id="IPR050498">
    <property type="entry name" value="Ycf3"/>
</dbReference>
<dbReference type="CDD" id="cd06257">
    <property type="entry name" value="DnaJ"/>
    <property type="match status" value="1"/>
</dbReference>
<evidence type="ECO:0000256" key="6">
    <source>
        <dbReference type="SAM" id="Phobius"/>
    </source>
</evidence>
<dbReference type="RefSeq" id="WP_088907775.1">
    <property type="nucleotide sequence ID" value="NZ_CP018145.1"/>
</dbReference>
<evidence type="ECO:0000256" key="3">
    <source>
        <dbReference type="ARBA" id="ARBA00022803"/>
    </source>
</evidence>
<dbReference type="SUPFAM" id="SSF48452">
    <property type="entry name" value="TPR-like"/>
    <property type="match status" value="1"/>
</dbReference>
<keyword evidence="4" id="KW-0346">Stress response</keyword>
<evidence type="ECO:0000256" key="5">
    <source>
        <dbReference type="PROSITE-ProRule" id="PRU00339"/>
    </source>
</evidence>
<dbReference type="EMBL" id="CP018145">
    <property type="protein sequence ID" value="ASJ53982.1"/>
    <property type="molecule type" value="Genomic_DNA"/>
</dbReference>
<evidence type="ECO:0000256" key="1">
    <source>
        <dbReference type="ARBA" id="ARBA00022705"/>
    </source>
</evidence>
<dbReference type="InterPro" id="IPR036869">
    <property type="entry name" value="J_dom_sf"/>
</dbReference>
<keyword evidence="3 5" id="KW-0802">TPR repeat</keyword>
<evidence type="ECO:0000256" key="4">
    <source>
        <dbReference type="ARBA" id="ARBA00023016"/>
    </source>
</evidence>
<dbReference type="SMART" id="SM00028">
    <property type="entry name" value="TPR"/>
    <property type="match status" value="2"/>
</dbReference>
<dbReference type="PROSITE" id="PS50076">
    <property type="entry name" value="DNAJ_2"/>
    <property type="match status" value="1"/>
</dbReference>
<dbReference type="SUPFAM" id="SSF46565">
    <property type="entry name" value="Chaperone J-domain"/>
    <property type="match status" value="1"/>
</dbReference>
<feature type="repeat" description="TPR" evidence="5">
    <location>
        <begin position="247"/>
        <end position="280"/>
    </location>
</feature>
<feature type="transmembrane region" description="Helical" evidence="6">
    <location>
        <begin position="591"/>
        <end position="610"/>
    </location>
</feature>
<accession>A0A220MGA9</accession>
<keyword evidence="6" id="KW-0472">Membrane</keyword>
<name>A0A220MGA9_9BACL</name>
<dbReference type="KEGG" id="bfm:BP422_10785"/>
<dbReference type="InterPro" id="IPR019734">
    <property type="entry name" value="TPR_rpt"/>
</dbReference>
<reference evidence="8 9" key="1">
    <citation type="submission" date="2016-11" db="EMBL/GenBank/DDBJ databases">
        <authorList>
            <person name="Jaros S."/>
            <person name="Januszkiewicz K."/>
            <person name="Wedrychowicz H."/>
        </authorList>
    </citation>
    <scope>NUCLEOTIDE SEQUENCE [LARGE SCALE GENOMIC DNA]</scope>
    <source>
        <strain evidence="8 9">NF2</strain>
    </source>
</reference>
<dbReference type="Proteomes" id="UP000197781">
    <property type="component" value="Chromosome"/>
</dbReference>
<keyword evidence="6" id="KW-1133">Transmembrane helix</keyword>
<dbReference type="Gene3D" id="1.10.287.110">
    <property type="entry name" value="DnaJ domain"/>
    <property type="match status" value="1"/>
</dbReference>
<evidence type="ECO:0000313" key="8">
    <source>
        <dbReference type="EMBL" id="ASJ53982.1"/>
    </source>
</evidence>
<dbReference type="InterPro" id="IPR001623">
    <property type="entry name" value="DnaJ_domain"/>
</dbReference>
<evidence type="ECO:0000256" key="2">
    <source>
        <dbReference type="ARBA" id="ARBA00022737"/>
    </source>
</evidence>
<evidence type="ECO:0000313" key="9">
    <source>
        <dbReference type="Proteomes" id="UP000197781"/>
    </source>
</evidence>
<gene>
    <name evidence="8" type="ORF">BP422_10785</name>
</gene>